<accession>A0A9P1BUI6</accession>
<feature type="compositionally biased region" description="Acidic residues" evidence="4">
    <location>
        <begin position="1274"/>
        <end position="1299"/>
    </location>
</feature>
<dbReference type="EMBL" id="CAMXCT030000510">
    <property type="protein sequence ID" value="CAL4767051.1"/>
    <property type="molecule type" value="Genomic_DNA"/>
</dbReference>
<dbReference type="Proteomes" id="UP001152797">
    <property type="component" value="Unassembled WGS sequence"/>
</dbReference>
<comment type="caution">
    <text evidence="5">The sequence shown here is derived from an EMBL/GenBank/DDBJ whole genome shotgun (WGS) entry which is preliminary data.</text>
</comment>
<dbReference type="InterPro" id="IPR050750">
    <property type="entry name" value="C5-MTase"/>
</dbReference>
<feature type="compositionally biased region" description="Acidic residues" evidence="4">
    <location>
        <begin position="2231"/>
        <end position="2263"/>
    </location>
</feature>
<dbReference type="PANTHER" id="PTHR46098">
    <property type="entry name" value="TRNA (CYTOSINE(38)-C(5))-METHYLTRANSFERASE"/>
    <property type="match status" value="1"/>
</dbReference>
<evidence type="ECO:0000256" key="2">
    <source>
        <dbReference type="ARBA" id="ARBA00022679"/>
    </source>
</evidence>
<proteinExistence type="predicted"/>
<dbReference type="Gene3D" id="3.40.50.150">
    <property type="entry name" value="Vaccinia Virus protein VP39"/>
    <property type="match status" value="1"/>
</dbReference>
<gene>
    <name evidence="5" type="ORF">C1SCF055_LOCUS7673</name>
</gene>
<keyword evidence="1 6" id="KW-0489">Methyltransferase</keyword>
<dbReference type="SUPFAM" id="SSF53335">
    <property type="entry name" value="S-adenosyl-L-methionine-dependent methyltransferases"/>
    <property type="match status" value="1"/>
</dbReference>
<evidence type="ECO:0000256" key="3">
    <source>
        <dbReference type="ARBA" id="ARBA00022691"/>
    </source>
</evidence>
<feature type="region of interest" description="Disordered" evidence="4">
    <location>
        <begin position="329"/>
        <end position="364"/>
    </location>
</feature>
<feature type="region of interest" description="Disordered" evidence="4">
    <location>
        <begin position="2211"/>
        <end position="2263"/>
    </location>
</feature>
<evidence type="ECO:0000313" key="6">
    <source>
        <dbReference type="EMBL" id="CAL4767051.1"/>
    </source>
</evidence>
<dbReference type="EMBL" id="CAMXCT010000510">
    <property type="protein sequence ID" value="CAI3979739.1"/>
    <property type="molecule type" value="Genomic_DNA"/>
</dbReference>
<feature type="compositionally biased region" description="Basic residues" evidence="4">
    <location>
        <begin position="1304"/>
        <end position="1319"/>
    </location>
</feature>
<dbReference type="InterPro" id="IPR029063">
    <property type="entry name" value="SAM-dependent_MTases_sf"/>
</dbReference>
<reference evidence="5" key="1">
    <citation type="submission" date="2022-10" db="EMBL/GenBank/DDBJ databases">
        <authorList>
            <person name="Chen Y."/>
            <person name="Dougan E. K."/>
            <person name="Chan C."/>
            <person name="Rhodes N."/>
            <person name="Thang M."/>
        </authorList>
    </citation>
    <scope>NUCLEOTIDE SEQUENCE</scope>
</reference>
<feature type="region of interest" description="Disordered" evidence="4">
    <location>
        <begin position="1363"/>
        <end position="1402"/>
    </location>
</feature>
<evidence type="ECO:0000256" key="4">
    <source>
        <dbReference type="SAM" id="MobiDB-lite"/>
    </source>
</evidence>
<keyword evidence="3" id="KW-0949">S-adenosyl-L-methionine</keyword>
<keyword evidence="2" id="KW-0808">Transferase</keyword>
<evidence type="ECO:0000313" key="7">
    <source>
        <dbReference type="Proteomes" id="UP001152797"/>
    </source>
</evidence>
<reference evidence="6 7" key="2">
    <citation type="submission" date="2024-05" db="EMBL/GenBank/DDBJ databases">
        <authorList>
            <person name="Chen Y."/>
            <person name="Shah S."/>
            <person name="Dougan E. K."/>
            <person name="Thang M."/>
            <person name="Chan C."/>
        </authorList>
    </citation>
    <scope>NUCLEOTIDE SEQUENCE [LARGE SCALE GENOMIC DNA]</scope>
</reference>
<dbReference type="GO" id="GO:0008168">
    <property type="term" value="F:methyltransferase activity"/>
    <property type="evidence" value="ECO:0007669"/>
    <property type="project" value="UniProtKB-KW"/>
</dbReference>
<feature type="compositionally biased region" description="Basic and acidic residues" evidence="4">
    <location>
        <begin position="1873"/>
        <end position="1895"/>
    </location>
</feature>
<feature type="compositionally biased region" description="Low complexity" evidence="4">
    <location>
        <begin position="1903"/>
        <end position="1920"/>
    </location>
</feature>
<dbReference type="GO" id="GO:0032259">
    <property type="term" value="P:methylation"/>
    <property type="evidence" value="ECO:0007669"/>
    <property type="project" value="UniProtKB-KW"/>
</dbReference>
<keyword evidence="7" id="KW-1185">Reference proteome</keyword>
<name>A0A9P1BUI6_9DINO</name>
<sequence>MTKKGQLQNCNLIKHHKSKAHKAAVKEWLKEGGCVGPSPDAAPSLSQFQELMECFGDKRSLSQKELQMAWCLAEGLKALDQKFIAKSSRISLMRDERHGRLAIRFMAVAPDLTTRSGFLGQERQAGTGSNPTHVPLAAKDWLLWISEEHLLQAAMLADAADTSLALTRSLDTEHVDPAKLKGDLQVYMRQIRSLFVEGRCATVFGFTSTVLTQLKLRAQWEDLYPRAQLEYKEQVGSLKESKDMVHDGNKEAWRATLARIKRKQVDAGLTESSFLRRRRCAAAAAAESYSGTQEQADPLFFTEGHQKEMVFLEKKSRIRRIQATAEKSLPDATLQDQQDAEAASARFAENQKKRREKASRIERHVSNKHRDALLADFSGSKAFLAVSANMELTASLANNGIQVTAQASQAHVIVCDKPGESLLPASLQLMIGLRGLVEVSPSFFTVGNGSALKFHRAVSVRKVVLVSKICAEKHDAFWKDFRQALPGGHGWQLHKMNAGTVAQLQAKQRTFPKYKAYAVIHEDETDAVSEGDKQIFTIQTFLHRIRRADMVESWVAASACCCGLPGWLLPAMPVQLRVPRLVRVGSDFSGLDTGIFALKRLQLPVEVSFCSDTDPHCRKLLEAAHKPKCFFDDAEQRKPEDEIPVDVYISTPPCQPWSSQGKRKGLQDPRGRLLKVPLRYTKRHKPRVFLMENVKGLCHRKNKPVLRGIRATLEKLDYRALALAACRKVNKEGIDPRQVPVAIDVGCSQKYATFGIDVSRTLSQARAKTEAETDEANFCQYVYVTQLFVKEKPADFFGLAEMEDVYECTRNAIFWCYCHLAPDIRSEFEWQIVIALDMLTTLRYTDPDSFPDSRIVAGLPDAVEEAKLPLTHATKRDFYVATLFISYLDACPLNYCGFRWSTFRENLWESFNKAVQRSEVNNELKIGTSQAFDKTDGEGDLPFPTAGEVVVFTGRHVELGCFGHPGCFGHLAFVVSEAVSAWSADMPSPMDSGWAPMLCIDCGGVLTRYGDVKYDGEEIYKATMPGAWAFLLLWQACYGEDAVRIISKVKWFPHKEKHWVVRHAMSLGLSSDQVFLTDQNSNKGYYARRSNGTVVVDDRLDCLQSMMNGSSKSLQTAVLFGGADPRNEKKVHCISDFRDLAVLLEVYPNGTVWDWLMDEGPPNKPHDEAVRDDLLQRLKAMDDARAWLPTSTANKRKVEAASALSSSNWVPKGSAAPAGDNDDDDERPPPPDNVVFLYRKSAAKKPVKKESPPPSTRPPKQSTIKEEPDYGGDQADDDNDDNDNEQESSSEEDQEEDTESEAKKLRRSSSKKSGSRRRSTSTDAKIKDLQNQVKQLQWQQQAGWYYPYYQAAAAASAAQGSQPAAPAASAGPPPWGGRRPDSSWTQAKMKRAKQHRATGGQTAQRMTPAIACCRCGKNQPGAYCPARANLHWLFRPDGSTTGCFGQTAAWLRRPCDTGCFGQVNDDGTRQWKGEKSKQGHQAASALKNAGVYKCAANFFHQDFLFMATHKVPMNEAQVQQIKDYWFPKNEPPSLCPFVITVALETPGCIGQRPQNGFQRLSPPEPVHALLFALAEAIESKAKVGVLRAFRSCILTATFVFEICPVGEDRYWRAQNIREEMVEKGLSVQLSLRQRIFDIAGFYEAKKKLSQAWVPKSWQLCTHSISNLRRIKRKFRKALSIVLCPSIANFSASPGVKQFWNGVTKTGSLRLLGNQFTPCKHCLTEEARSLEGMVDGVRMSFLDGGHFVISKLKDSRASYIEVLKMKRKTLLHLLNTWLNDLKLEKKWKDNIKSYCGSYEMLRKHISPYPDTQADTAWLLGCPPSVSEICEFLDQLAFGSHYDARYKDAIKSKHEVEDFLNYTTLKTTMETIEKMTRQEDKPEGLNGDEEQKARTEEERQETELEAASASEAAAASEAAPASEEVEDNGLSEADKVMWRQHMRKILNQHVRFVADHRTNVELESALKETPFMSLRGDQTGMALFHFDLKKYGEPTTRPDLRTPTFRENLYTRLVKSVLAARQDAMGTPNPNLQAGEVALIFDAGKKGLMKKLLSPWKEGTAKTKEEDEEAEDDGEEDAEEEDDKPTFCVDTLMIGYSESSLSARKKRLRGTCTLKQMESCKTQNKEEEKQNSRSSNGLEPVCFHSPPYELCDELIHDFFAKIIIDLTPLDGRMAWAALRNRVGYVGVAFNPEHQRLLEDRLLALLEKEMTNPESSLFSSAYSEAVGGGSGKDEQEEGEEEKDDNDEEDDDVWDPLGDDDDDNEED</sequence>
<evidence type="ECO:0000256" key="1">
    <source>
        <dbReference type="ARBA" id="ARBA00022603"/>
    </source>
</evidence>
<feature type="region of interest" description="Disordered" evidence="4">
    <location>
        <begin position="1198"/>
        <end position="1326"/>
    </location>
</feature>
<dbReference type="InterPro" id="IPR001525">
    <property type="entry name" value="C5_MeTfrase"/>
</dbReference>
<dbReference type="EMBL" id="CAMXCT020000510">
    <property type="protein sequence ID" value="CAL1133114.1"/>
    <property type="molecule type" value="Genomic_DNA"/>
</dbReference>
<protein>
    <submittedName>
        <fullName evidence="6">Type II methyltransferase M.FnuDI (M.FnuDI) (Cytosine-specific methyltransferase FnuDI) (Modification methylase FnuDI)</fullName>
    </submittedName>
</protein>
<feature type="region of interest" description="Disordered" evidence="4">
    <location>
        <begin position="1873"/>
        <end position="1926"/>
    </location>
</feature>
<feature type="region of interest" description="Disordered" evidence="4">
    <location>
        <begin position="2117"/>
        <end position="2137"/>
    </location>
</feature>
<dbReference type="OrthoDB" id="414133at2759"/>
<evidence type="ECO:0000313" key="5">
    <source>
        <dbReference type="EMBL" id="CAI3979739.1"/>
    </source>
</evidence>
<organism evidence="5">
    <name type="scientific">Cladocopium goreaui</name>
    <dbReference type="NCBI Taxonomy" id="2562237"/>
    <lineage>
        <taxon>Eukaryota</taxon>
        <taxon>Sar</taxon>
        <taxon>Alveolata</taxon>
        <taxon>Dinophyceae</taxon>
        <taxon>Suessiales</taxon>
        <taxon>Symbiodiniaceae</taxon>
        <taxon>Cladocopium</taxon>
    </lineage>
</organism>
<feature type="region of interest" description="Disordered" evidence="4">
    <location>
        <begin position="2057"/>
        <end position="2082"/>
    </location>
</feature>
<feature type="compositionally biased region" description="Acidic residues" evidence="4">
    <location>
        <begin position="2064"/>
        <end position="2081"/>
    </location>
</feature>
<dbReference type="Pfam" id="PF00145">
    <property type="entry name" value="DNA_methylase"/>
    <property type="match status" value="1"/>
</dbReference>
<dbReference type="PANTHER" id="PTHR46098:SF1">
    <property type="entry name" value="TRNA (CYTOSINE(38)-C(5))-METHYLTRANSFERASE"/>
    <property type="match status" value="1"/>
</dbReference>